<dbReference type="STRING" id="81972.D7M698"/>
<evidence type="ECO:0000313" key="7">
    <source>
        <dbReference type="EMBL" id="EFH48548.1"/>
    </source>
</evidence>
<gene>
    <name evidence="7" type="ORF">ARALYDRAFT_326988</name>
</gene>
<reference evidence="8" key="1">
    <citation type="journal article" date="2011" name="Nat. Genet.">
        <title>The Arabidopsis lyrata genome sequence and the basis of rapid genome size change.</title>
        <authorList>
            <person name="Hu T.T."/>
            <person name="Pattyn P."/>
            <person name="Bakker E.G."/>
            <person name="Cao J."/>
            <person name="Cheng J.-F."/>
            <person name="Clark R.M."/>
            <person name="Fahlgren N."/>
            <person name="Fawcett J.A."/>
            <person name="Grimwood J."/>
            <person name="Gundlach H."/>
            <person name="Haberer G."/>
            <person name="Hollister J.D."/>
            <person name="Ossowski S."/>
            <person name="Ottilar R.P."/>
            <person name="Salamov A.A."/>
            <person name="Schneeberger K."/>
            <person name="Spannagl M."/>
            <person name="Wang X."/>
            <person name="Yang L."/>
            <person name="Nasrallah M.E."/>
            <person name="Bergelson J."/>
            <person name="Carrington J.C."/>
            <person name="Gaut B.S."/>
            <person name="Schmutz J."/>
            <person name="Mayer K.F.X."/>
            <person name="Van de Peer Y."/>
            <person name="Grigoriev I.V."/>
            <person name="Nordborg M."/>
            <person name="Weigel D."/>
            <person name="Guo Y.-L."/>
        </authorList>
    </citation>
    <scope>NUCLEOTIDE SEQUENCE [LARGE SCALE GENOMIC DNA]</scope>
    <source>
        <strain evidence="8">cv. MN47</strain>
    </source>
</reference>
<keyword evidence="4" id="KW-0539">Nucleus</keyword>
<evidence type="ECO:0000313" key="8">
    <source>
        <dbReference type="Proteomes" id="UP000008694"/>
    </source>
</evidence>
<dbReference type="eggNOG" id="KOG0305">
    <property type="taxonomic scope" value="Eukaryota"/>
</dbReference>
<dbReference type="AlphaFoldDB" id="D7M698"/>
<feature type="domain" description="WPP" evidence="6">
    <location>
        <begin position="45"/>
        <end position="117"/>
    </location>
</feature>
<evidence type="ECO:0000256" key="2">
    <source>
        <dbReference type="ARBA" id="ARBA00004496"/>
    </source>
</evidence>
<dbReference type="GO" id="GO:0005634">
    <property type="term" value="C:nucleus"/>
    <property type="evidence" value="ECO:0007669"/>
    <property type="project" value="UniProtKB-SubCell"/>
</dbReference>
<evidence type="ECO:0000256" key="5">
    <source>
        <dbReference type="SAM" id="MobiDB-lite"/>
    </source>
</evidence>
<dbReference type="HOGENOM" id="CLU_2007038_0_0_1"/>
<feature type="compositionally biased region" description="Polar residues" evidence="5">
    <location>
        <begin position="8"/>
        <end position="19"/>
    </location>
</feature>
<keyword evidence="3" id="KW-0963">Cytoplasm</keyword>
<dbReference type="Gene3D" id="1.10.246.200">
    <property type="entry name" value="WPP domain"/>
    <property type="match status" value="1"/>
</dbReference>
<evidence type="ECO:0000256" key="4">
    <source>
        <dbReference type="ARBA" id="ARBA00023242"/>
    </source>
</evidence>
<dbReference type="Gramene" id="fgenesh1_pm.C_scaffold_6002208">
    <property type="protein sequence ID" value="fgenesh1_pm.C_scaffold_6002208"/>
    <property type="gene ID" value="fgenesh1_pm.C_scaffold_6002208"/>
</dbReference>
<dbReference type="GO" id="GO:0000278">
    <property type="term" value="P:mitotic cell cycle"/>
    <property type="evidence" value="ECO:0007669"/>
    <property type="project" value="InterPro"/>
</dbReference>
<dbReference type="Proteomes" id="UP000008694">
    <property type="component" value="Unassembled WGS sequence"/>
</dbReference>
<feature type="compositionally biased region" description="Basic and acidic residues" evidence="5">
    <location>
        <begin position="20"/>
        <end position="29"/>
    </location>
</feature>
<dbReference type="Pfam" id="PF13943">
    <property type="entry name" value="WPP"/>
    <property type="match status" value="1"/>
</dbReference>
<dbReference type="GO" id="GO:0048527">
    <property type="term" value="P:lateral root development"/>
    <property type="evidence" value="ECO:0007669"/>
    <property type="project" value="InterPro"/>
</dbReference>
<proteinExistence type="predicted"/>
<feature type="region of interest" description="Disordered" evidence="5">
    <location>
        <begin position="1"/>
        <end position="33"/>
    </location>
</feature>
<evidence type="ECO:0000256" key="3">
    <source>
        <dbReference type="ARBA" id="ARBA00022490"/>
    </source>
</evidence>
<sequence>MAEIADRINTTVSTPQPESESSKKADQTKKPALVTKEAKSGGILFSVWPPSQKSRDSILNSLIKVLSKDSFLSYKYGTIKPKNIKQRFPANSQNCVIESAEVRFKASGTKSTNKDDDLEGKTQP</sequence>
<dbReference type="InterPro" id="IPR025265">
    <property type="entry name" value="WPP_dom"/>
</dbReference>
<accession>D7M698</accession>
<keyword evidence="8" id="KW-1185">Reference proteome</keyword>
<dbReference type="InterPro" id="IPR044692">
    <property type="entry name" value="WPP1/2/3"/>
</dbReference>
<evidence type="ECO:0000256" key="1">
    <source>
        <dbReference type="ARBA" id="ARBA00004123"/>
    </source>
</evidence>
<dbReference type="GO" id="GO:0005737">
    <property type="term" value="C:cytoplasm"/>
    <property type="evidence" value="ECO:0007669"/>
    <property type="project" value="UniProtKB-SubCell"/>
</dbReference>
<protein>
    <recommendedName>
        <fullName evidence="6">WPP domain-containing protein</fullName>
    </recommendedName>
</protein>
<name>D7M698_ARALL</name>
<comment type="subcellular location">
    <subcellularLocation>
        <location evidence="2">Cytoplasm</location>
    </subcellularLocation>
    <subcellularLocation>
        <location evidence="1">Nucleus</location>
    </subcellularLocation>
</comment>
<dbReference type="EMBL" id="GL348718">
    <property type="protein sequence ID" value="EFH48548.1"/>
    <property type="molecule type" value="Genomic_DNA"/>
</dbReference>
<organism evidence="8">
    <name type="scientific">Arabidopsis lyrata subsp. lyrata</name>
    <name type="common">Lyre-leaved rock-cress</name>
    <dbReference type="NCBI Taxonomy" id="81972"/>
    <lineage>
        <taxon>Eukaryota</taxon>
        <taxon>Viridiplantae</taxon>
        <taxon>Streptophyta</taxon>
        <taxon>Embryophyta</taxon>
        <taxon>Tracheophyta</taxon>
        <taxon>Spermatophyta</taxon>
        <taxon>Magnoliopsida</taxon>
        <taxon>eudicotyledons</taxon>
        <taxon>Gunneridae</taxon>
        <taxon>Pentapetalae</taxon>
        <taxon>rosids</taxon>
        <taxon>malvids</taxon>
        <taxon>Brassicales</taxon>
        <taxon>Brassicaceae</taxon>
        <taxon>Camelineae</taxon>
        <taxon>Arabidopsis</taxon>
    </lineage>
</organism>
<dbReference type="InterPro" id="IPR038214">
    <property type="entry name" value="WPP_sf"/>
</dbReference>
<feature type="region of interest" description="Disordered" evidence="5">
    <location>
        <begin position="105"/>
        <end position="124"/>
    </location>
</feature>
<dbReference type="PANTHER" id="PTHR34362">
    <property type="entry name" value="WPP DOMAIN-CONTAINING PROTEIN 1-RELATED"/>
    <property type="match status" value="1"/>
</dbReference>
<dbReference type="PANTHER" id="PTHR34362:SF1">
    <property type="entry name" value="WPP DOMAIN-CONTAINING PROTEIN 1-RELATED"/>
    <property type="match status" value="1"/>
</dbReference>
<evidence type="ECO:0000259" key="6">
    <source>
        <dbReference type="Pfam" id="PF13943"/>
    </source>
</evidence>